<feature type="compositionally biased region" description="Low complexity" evidence="1">
    <location>
        <begin position="473"/>
        <end position="484"/>
    </location>
</feature>
<sequence length="573" mass="63526">MPPVTVYVLKKDRMALLDDITDILQNERLTLSSRCIDRLGDCLMAKLEPTLIPHDRNDPDRAINMAQSARLRNIKAQGPYRIVKRTKTSKHTSELHQNSKVVRHVRLGRFGGSSDGDESRMNGEFIPLDGATNNEDADEYKALAITEAGQHSVESRKVPSAVLHNHLNVPRDTQESFISGLDITLKHRLLGAARARAPKKTKISACLTDRPPSKRHTFEHPPEDTNSSFYFPNTAPAFSQMLPNVDQSAYSKPVEMEERADALVKDEPTFNTKNDFPAFDSKNLVRHQAHNVVPALKISKKNLELVNEAEFQPEDASVSVEIVVKSPEHIFADTKDETTFQTQADNTIDVSKTYPDLKHDSTSSPVAAITITKDTTATVISSTLNSSQSSGVSMFPSSVATEQALQDTPDSTFFSQSQEVLTQSLGHTITRTIDPKDLQPPTSSMARRQKRALKAPKKDAAVEINPRRSARLAAKPKPASATTATKERQAPRPTAKNVLLLSLVLNPGSKRRRKGAPEKEDEDDYEKEGYDSGRKKKVVSKVAVERQRESRGNATKRGGDGRDRRTALERYGL</sequence>
<protein>
    <submittedName>
        <fullName evidence="2">Uncharacterized protein</fullName>
    </submittedName>
</protein>
<dbReference type="RefSeq" id="XP_018381587.1">
    <property type="nucleotide sequence ID" value="XM_018528794.1"/>
</dbReference>
<evidence type="ECO:0000256" key="1">
    <source>
        <dbReference type="SAM" id="MobiDB-lite"/>
    </source>
</evidence>
<dbReference type="KEGG" id="aalt:CC77DRAFT_1065198"/>
<feature type="region of interest" description="Disordered" evidence="1">
    <location>
        <begin position="425"/>
        <end position="573"/>
    </location>
</feature>
<evidence type="ECO:0000313" key="4">
    <source>
        <dbReference type="Proteomes" id="UP000077248"/>
    </source>
</evidence>
<keyword evidence="4" id="KW-1185">Reference proteome</keyword>
<organism evidence="2 4">
    <name type="scientific">Alternaria alternata</name>
    <name type="common">Alternaria rot fungus</name>
    <name type="synonym">Torula alternata</name>
    <dbReference type="NCBI Taxonomy" id="5599"/>
    <lineage>
        <taxon>Eukaryota</taxon>
        <taxon>Fungi</taxon>
        <taxon>Dikarya</taxon>
        <taxon>Ascomycota</taxon>
        <taxon>Pezizomycotina</taxon>
        <taxon>Dothideomycetes</taxon>
        <taxon>Pleosporomycetidae</taxon>
        <taxon>Pleosporales</taxon>
        <taxon>Pleosporineae</taxon>
        <taxon>Pleosporaceae</taxon>
        <taxon>Alternaria</taxon>
        <taxon>Alternaria sect. Alternaria</taxon>
        <taxon>Alternaria alternata complex</taxon>
    </lineage>
</organism>
<reference evidence="5" key="2">
    <citation type="journal article" date="2019" name="bioRxiv">
        <title>Genomics, evolutionary history and diagnostics of the Alternaria alternata species group including apple and Asian pear pathotypes.</title>
        <authorList>
            <person name="Armitage A.D."/>
            <person name="Cockerton H.M."/>
            <person name="Sreenivasaprasad S."/>
            <person name="Woodhall J.W."/>
            <person name="Lane C.R."/>
            <person name="Harrison R.J."/>
            <person name="Clarkson J.P."/>
        </authorList>
    </citation>
    <scope>NUCLEOTIDE SEQUENCE [LARGE SCALE GENOMIC DNA]</scope>
    <source>
        <strain evidence="5">FERA 1177</strain>
    </source>
</reference>
<reference evidence="3" key="3">
    <citation type="journal article" date="2019" name="J. ISSAAS">
        <title>Genomics, evolutionary history and diagnostics of the Alternaria alternata species group including apple and Asian pear pathotypes.</title>
        <authorList>
            <person name="Armitage A.D."/>
            <person name="Cockerton H.M."/>
            <person name="Sreenivasaprasad S."/>
            <person name="Woodhall J."/>
            <person name="Lane C."/>
            <person name="Harrison R.J."/>
            <person name="Clarkson J.P."/>
        </authorList>
    </citation>
    <scope>NUCLEOTIDE SEQUENCE</scope>
    <source>
        <strain evidence="3">FERA 1177</strain>
    </source>
</reference>
<evidence type="ECO:0000313" key="3">
    <source>
        <dbReference type="EMBL" id="RYN65456.1"/>
    </source>
</evidence>
<feature type="region of interest" description="Disordered" evidence="1">
    <location>
        <begin position="206"/>
        <end position="225"/>
    </location>
</feature>
<evidence type="ECO:0000313" key="5">
    <source>
        <dbReference type="Proteomes" id="UP000291422"/>
    </source>
</evidence>
<dbReference type="Proteomes" id="UP000291422">
    <property type="component" value="Unassembled WGS sequence"/>
</dbReference>
<name>A0A177D9F8_ALTAL</name>
<dbReference type="EMBL" id="PDXD01000066">
    <property type="protein sequence ID" value="RYN65456.1"/>
    <property type="molecule type" value="Genomic_DNA"/>
</dbReference>
<evidence type="ECO:0000313" key="2">
    <source>
        <dbReference type="EMBL" id="OAG16166.1"/>
    </source>
</evidence>
<dbReference type="GeneID" id="29114388"/>
<feature type="compositionally biased region" description="Basic and acidic residues" evidence="1">
    <location>
        <begin position="543"/>
        <end position="573"/>
    </location>
</feature>
<dbReference type="VEuPathDB" id="FungiDB:CC77DRAFT_1065198"/>
<dbReference type="Proteomes" id="UP000077248">
    <property type="component" value="Unassembled WGS sequence"/>
</dbReference>
<proteinExistence type="predicted"/>
<reference evidence="2 4" key="1">
    <citation type="submission" date="2016-05" db="EMBL/GenBank/DDBJ databases">
        <title>Comparative analysis of secretome profiles of manganese(II)-oxidizing ascomycete fungi.</title>
        <authorList>
            <consortium name="DOE Joint Genome Institute"/>
            <person name="Zeiner C.A."/>
            <person name="Purvine S.O."/>
            <person name="Zink E.M."/>
            <person name="Wu S."/>
            <person name="Pasa-Tolic L."/>
            <person name="Chaput D.L."/>
            <person name="Haridas S."/>
            <person name="Grigoriev I.V."/>
            <person name="Santelli C.M."/>
            <person name="Hansel C.M."/>
        </authorList>
    </citation>
    <scope>NUCLEOTIDE SEQUENCE [LARGE SCALE GENOMIC DNA]</scope>
    <source>
        <strain evidence="2 4">SRC1lrK2f</strain>
    </source>
</reference>
<dbReference type="AlphaFoldDB" id="A0A177D9F8"/>
<accession>A0A177D9F8</accession>
<dbReference type="EMBL" id="KV441490">
    <property type="protein sequence ID" value="OAG16166.1"/>
    <property type="molecule type" value="Genomic_DNA"/>
</dbReference>
<gene>
    <name evidence="3" type="ORF">AA0117_g12180</name>
    <name evidence="2" type="ORF">CC77DRAFT_1065198</name>
</gene>